<protein>
    <submittedName>
        <fullName evidence="1">Uncharacterized protein</fullName>
    </submittedName>
</protein>
<dbReference type="OMA" id="AACEYED"/>
<dbReference type="Proteomes" id="UP000265080">
    <property type="component" value="Chromosome 8"/>
</dbReference>
<dbReference type="InterPro" id="IPR009079">
    <property type="entry name" value="4_helix_cytokine-like_core"/>
</dbReference>
<keyword evidence="2" id="KW-1185">Reference proteome</keyword>
<reference evidence="1 2" key="1">
    <citation type="submission" date="2018-03" db="EMBL/GenBank/DDBJ databases">
        <title>Finding Nemo's genes: A chromosome-scale reference assembly of the genome of the orange clownfish Amphiprion percula.</title>
        <authorList>
            <person name="Lehmann R."/>
        </authorList>
    </citation>
    <scope>NUCLEOTIDE SEQUENCE</scope>
</reference>
<proteinExistence type="predicted"/>
<dbReference type="Ensembl" id="ENSAPET00000032959.1">
    <property type="protein sequence ID" value="ENSAPEP00000032107.1"/>
    <property type="gene ID" value="ENSAPEG00000022813.1"/>
</dbReference>
<evidence type="ECO:0000313" key="2">
    <source>
        <dbReference type="Proteomes" id="UP000265080"/>
    </source>
</evidence>
<accession>A0A3P8U9U0</accession>
<evidence type="ECO:0000313" key="1">
    <source>
        <dbReference type="Ensembl" id="ENSAPEP00000032107.1"/>
    </source>
</evidence>
<reference evidence="1" key="2">
    <citation type="submission" date="2025-08" db="UniProtKB">
        <authorList>
            <consortium name="Ensembl"/>
        </authorList>
    </citation>
    <scope>IDENTIFICATION</scope>
</reference>
<reference evidence="1" key="3">
    <citation type="submission" date="2025-09" db="UniProtKB">
        <authorList>
            <consortium name="Ensembl"/>
        </authorList>
    </citation>
    <scope>IDENTIFICATION</scope>
</reference>
<dbReference type="AlphaFoldDB" id="A0A3P8U9U0"/>
<sequence length="91" mass="10399">IFSLLRSYIALVEQVSGFQCCKFGEEVKPALDKFVLLLQEPVKMVPVEYWMEAPLCQYTMDRLFSFSIFTARVFAVGDPTHHTEGSAQKCM</sequence>
<dbReference type="GeneTree" id="ENSGT00940000176879"/>
<name>A0A3P8U9U0_AMPPE</name>
<dbReference type="STRING" id="161767.ENSAPEP00000032107"/>
<dbReference type="Gene3D" id="1.20.1250.10">
    <property type="match status" value="1"/>
</dbReference>
<organism evidence="1 2">
    <name type="scientific">Amphiprion percula</name>
    <name type="common">Orange clownfish</name>
    <name type="synonym">Lutjanus percula</name>
    <dbReference type="NCBI Taxonomy" id="161767"/>
    <lineage>
        <taxon>Eukaryota</taxon>
        <taxon>Metazoa</taxon>
        <taxon>Chordata</taxon>
        <taxon>Craniata</taxon>
        <taxon>Vertebrata</taxon>
        <taxon>Euteleostomi</taxon>
        <taxon>Actinopterygii</taxon>
        <taxon>Neopterygii</taxon>
        <taxon>Teleostei</taxon>
        <taxon>Neoteleostei</taxon>
        <taxon>Acanthomorphata</taxon>
        <taxon>Ovalentaria</taxon>
        <taxon>Pomacentridae</taxon>
        <taxon>Amphiprion</taxon>
    </lineage>
</organism>